<organism evidence="2 3">
    <name type="scientific">Paludisphaera mucosa</name>
    <dbReference type="NCBI Taxonomy" id="3030827"/>
    <lineage>
        <taxon>Bacteria</taxon>
        <taxon>Pseudomonadati</taxon>
        <taxon>Planctomycetota</taxon>
        <taxon>Planctomycetia</taxon>
        <taxon>Isosphaerales</taxon>
        <taxon>Isosphaeraceae</taxon>
        <taxon>Paludisphaera</taxon>
    </lineage>
</organism>
<keyword evidence="3" id="KW-1185">Reference proteome</keyword>
<protein>
    <submittedName>
        <fullName evidence="2">Winged helix-turn-helix domain-containing protein</fullName>
    </submittedName>
</protein>
<reference evidence="2 3" key="1">
    <citation type="submission" date="2023-03" db="EMBL/GenBank/DDBJ databases">
        <title>Paludisphaera mucosa sp. nov. a novel planctomycete from northern fen.</title>
        <authorList>
            <person name="Ivanova A."/>
        </authorList>
    </citation>
    <scope>NUCLEOTIDE SEQUENCE [LARGE SCALE GENOMIC DNA]</scope>
    <source>
        <strain evidence="2 3">Pla2</strain>
    </source>
</reference>
<proteinExistence type="predicted"/>
<accession>A0ABT6FIE7</accession>
<dbReference type="Proteomes" id="UP001216907">
    <property type="component" value="Unassembled WGS sequence"/>
</dbReference>
<dbReference type="Pfam" id="PF13592">
    <property type="entry name" value="HTH_33"/>
    <property type="match status" value="1"/>
</dbReference>
<sequence length="44" mass="5534">MIERRFQVHFHPEHVRKILRRRLKWSSQKPQLKAKQRDEEAIAR</sequence>
<evidence type="ECO:0000313" key="2">
    <source>
        <dbReference type="EMBL" id="MDG3007309.1"/>
    </source>
</evidence>
<feature type="domain" description="Winged helix-turn helix" evidence="1">
    <location>
        <begin position="2"/>
        <end position="43"/>
    </location>
</feature>
<comment type="caution">
    <text evidence="2">The sequence shown here is derived from an EMBL/GenBank/DDBJ whole genome shotgun (WGS) entry which is preliminary data.</text>
</comment>
<gene>
    <name evidence="2" type="ORF">PZE19_26400</name>
</gene>
<dbReference type="EMBL" id="JARRAG010000002">
    <property type="protein sequence ID" value="MDG3007309.1"/>
    <property type="molecule type" value="Genomic_DNA"/>
</dbReference>
<dbReference type="RefSeq" id="WP_277863593.1">
    <property type="nucleotide sequence ID" value="NZ_JARRAG010000002.1"/>
</dbReference>
<evidence type="ECO:0000259" key="1">
    <source>
        <dbReference type="Pfam" id="PF13592"/>
    </source>
</evidence>
<evidence type="ECO:0000313" key="3">
    <source>
        <dbReference type="Proteomes" id="UP001216907"/>
    </source>
</evidence>
<dbReference type="InterPro" id="IPR025959">
    <property type="entry name" value="Winged_HTH_dom"/>
</dbReference>
<name>A0ABT6FIE7_9BACT</name>